<protein>
    <submittedName>
        <fullName evidence="1">Uncharacterized protein</fullName>
    </submittedName>
</protein>
<name>A0A401GNY5_9APHY</name>
<gene>
    <name evidence="1" type="ORF">SCP_0509920</name>
</gene>
<proteinExistence type="predicted"/>
<dbReference type="InParanoid" id="A0A401GNY5"/>
<comment type="caution">
    <text evidence="1">The sequence shown here is derived from an EMBL/GenBank/DDBJ whole genome shotgun (WGS) entry which is preliminary data.</text>
</comment>
<accession>A0A401GNY5</accession>
<keyword evidence="2" id="KW-1185">Reference proteome</keyword>
<dbReference type="AlphaFoldDB" id="A0A401GNY5"/>
<evidence type="ECO:0000313" key="2">
    <source>
        <dbReference type="Proteomes" id="UP000287166"/>
    </source>
</evidence>
<reference evidence="1 2" key="1">
    <citation type="journal article" date="2018" name="Sci. Rep.">
        <title>Genome sequence of the cauliflower mushroom Sparassis crispa (Hanabiratake) and its association with beneficial usage.</title>
        <authorList>
            <person name="Kiyama R."/>
            <person name="Furutani Y."/>
            <person name="Kawaguchi K."/>
            <person name="Nakanishi T."/>
        </authorList>
    </citation>
    <scope>NUCLEOTIDE SEQUENCE [LARGE SCALE GENOMIC DNA]</scope>
</reference>
<dbReference type="EMBL" id="BFAD01000005">
    <property type="protein sequence ID" value="GBE83933.1"/>
    <property type="molecule type" value="Genomic_DNA"/>
</dbReference>
<dbReference type="GeneID" id="38780850"/>
<dbReference type="RefSeq" id="XP_027614846.1">
    <property type="nucleotide sequence ID" value="XM_027759045.1"/>
</dbReference>
<dbReference type="Proteomes" id="UP000287166">
    <property type="component" value="Unassembled WGS sequence"/>
</dbReference>
<sequence>MLDLRKAATPDDESGMSQLTTIHFRQGHPALTSDMEERDVLEVRFSTHE</sequence>
<organism evidence="1 2">
    <name type="scientific">Sparassis crispa</name>
    <dbReference type="NCBI Taxonomy" id="139825"/>
    <lineage>
        <taxon>Eukaryota</taxon>
        <taxon>Fungi</taxon>
        <taxon>Dikarya</taxon>
        <taxon>Basidiomycota</taxon>
        <taxon>Agaricomycotina</taxon>
        <taxon>Agaricomycetes</taxon>
        <taxon>Polyporales</taxon>
        <taxon>Sparassidaceae</taxon>
        <taxon>Sparassis</taxon>
    </lineage>
</organism>
<evidence type="ECO:0000313" key="1">
    <source>
        <dbReference type="EMBL" id="GBE83933.1"/>
    </source>
</evidence>